<dbReference type="InterPro" id="IPR046358">
    <property type="entry name" value="Flagellin_C"/>
</dbReference>
<sequence>MRFALTPDSLFTVRQSRQNAELRARLETVSQEVITGRRADTLEATNGRLGDAFLLDKASADITRQRSMADLAGARLNGAAGSVSVIRETLLGFNGTARNSLAQGHENDLDLLTLNASDALAQITGALSRRQGTRHLFSGTQSVGVPLSSPADIEAGVNAIISGSADAATASADIEAYFNAPGGGFETDIYQGSAEDGPRLHITDTKSFDPLPKGDDPLFRDILRGLSLVAGSGNATTRDDQIAMIEEGLALLDTAVEGVLAMESRLGSAQQSLERTDSVLQTEASLIAAAQDKLLGRDVFDAAAELQSLEGQLEASYTVTGRLGSLSLANFLR</sequence>
<keyword evidence="2" id="KW-0969">Cilium</keyword>
<dbReference type="Proteomes" id="UP001161390">
    <property type="component" value="Unassembled WGS sequence"/>
</dbReference>
<dbReference type="SUPFAM" id="SSF64518">
    <property type="entry name" value="Phase 1 flagellin"/>
    <property type="match status" value="1"/>
</dbReference>
<evidence type="ECO:0000313" key="3">
    <source>
        <dbReference type="Proteomes" id="UP001161390"/>
    </source>
</evidence>
<organism evidence="2 3">
    <name type="scientific">Algimonas porphyrae</name>
    <dbReference type="NCBI Taxonomy" id="1128113"/>
    <lineage>
        <taxon>Bacteria</taxon>
        <taxon>Pseudomonadati</taxon>
        <taxon>Pseudomonadota</taxon>
        <taxon>Alphaproteobacteria</taxon>
        <taxon>Maricaulales</taxon>
        <taxon>Robiginitomaculaceae</taxon>
        <taxon>Algimonas</taxon>
    </lineage>
</organism>
<protein>
    <submittedName>
        <fullName evidence="2">Flagellin</fullName>
    </submittedName>
</protein>
<keyword evidence="3" id="KW-1185">Reference proteome</keyword>
<dbReference type="EMBL" id="BSNJ01000005">
    <property type="protein sequence ID" value="GLQ21446.1"/>
    <property type="molecule type" value="Genomic_DNA"/>
</dbReference>
<proteinExistence type="predicted"/>
<evidence type="ECO:0000313" key="2">
    <source>
        <dbReference type="EMBL" id="GLQ21446.1"/>
    </source>
</evidence>
<accession>A0ABQ5V1L9</accession>
<keyword evidence="2" id="KW-0966">Cell projection</keyword>
<reference evidence="2" key="1">
    <citation type="journal article" date="2014" name="Int. J. Syst. Evol. Microbiol.">
        <title>Complete genome of a new Firmicutes species belonging to the dominant human colonic microbiota ('Ruminococcus bicirculans') reveals two chromosomes and a selective capacity to utilize plant glucans.</title>
        <authorList>
            <consortium name="NISC Comparative Sequencing Program"/>
            <person name="Wegmann U."/>
            <person name="Louis P."/>
            <person name="Goesmann A."/>
            <person name="Henrissat B."/>
            <person name="Duncan S.H."/>
            <person name="Flint H.J."/>
        </authorList>
    </citation>
    <scope>NUCLEOTIDE SEQUENCE</scope>
    <source>
        <strain evidence="2">NBRC 108216</strain>
    </source>
</reference>
<feature type="domain" description="Flagellin C-terminal" evidence="1">
    <location>
        <begin position="250"/>
        <end position="332"/>
    </location>
</feature>
<dbReference type="Pfam" id="PF00700">
    <property type="entry name" value="Flagellin_C"/>
    <property type="match status" value="1"/>
</dbReference>
<name>A0ABQ5V1L9_9PROT</name>
<comment type="caution">
    <text evidence="2">The sequence shown here is derived from an EMBL/GenBank/DDBJ whole genome shotgun (WGS) entry which is preliminary data.</text>
</comment>
<reference evidence="2" key="2">
    <citation type="submission" date="2023-01" db="EMBL/GenBank/DDBJ databases">
        <title>Draft genome sequence of Algimonas porphyrae strain NBRC 108216.</title>
        <authorList>
            <person name="Sun Q."/>
            <person name="Mori K."/>
        </authorList>
    </citation>
    <scope>NUCLEOTIDE SEQUENCE</scope>
    <source>
        <strain evidence="2">NBRC 108216</strain>
    </source>
</reference>
<gene>
    <name evidence="2" type="primary">flgL</name>
    <name evidence="2" type="ORF">GCM10007854_24010</name>
</gene>
<evidence type="ECO:0000259" key="1">
    <source>
        <dbReference type="Pfam" id="PF00700"/>
    </source>
</evidence>
<dbReference type="RefSeq" id="WP_284373004.1">
    <property type="nucleotide sequence ID" value="NZ_BSNJ01000005.1"/>
</dbReference>
<keyword evidence="2" id="KW-0282">Flagellum</keyword>
<dbReference type="Gene3D" id="1.20.1330.10">
    <property type="entry name" value="f41 fragment of flagellin, N-terminal domain"/>
    <property type="match status" value="1"/>
</dbReference>